<dbReference type="AlphaFoldDB" id="A0A0F8YZI1"/>
<sequence length="255" mass="28627">MGVRGHVPVYKSFNTFKKGTRIIKNNTSSLFSFLLEKKETAELINTFGPVIKRGKGPYLYDYDENRFVDFYLSEGSLLFGHSPPCLTKIIKSWLGRGFSSGYMVASQNMLSKKALRLLINDDHKAGKWLFFGSSLEALLKAVSMIRFFGYNRPGVYMSDSVPPSEFPAKHAINMIDAGAVEAADFSDLDFIVLRLNKEISNVQVKMLINKLKVNKPVVISDETSFDSFIHVDNSKELKDQLDVRVFGSWVSAGLS</sequence>
<gene>
    <name evidence="1" type="ORF">LCGC14_3033820</name>
</gene>
<proteinExistence type="predicted"/>
<feature type="non-terminal residue" evidence="1">
    <location>
        <position position="255"/>
    </location>
</feature>
<organism evidence="1">
    <name type="scientific">marine sediment metagenome</name>
    <dbReference type="NCBI Taxonomy" id="412755"/>
    <lineage>
        <taxon>unclassified sequences</taxon>
        <taxon>metagenomes</taxon>
        <taxon>ecological metagenomes</taxon>
    </lineage>
</organism>
<dbReference type="InterPro" id="IPR015421">
    <property type="entry name" value="PyrdxlP-dep_Trfase_major"/>
</dbReference>
<accession>A0A0F8YZI1</accession>
<reference evidence="1" key="1">
    <citation type="journal article" date="2015" name="Nature">
        <title>Complex archaea that bridge the gap between prokaryotes and eukaryotes.</title>
        <authorList>
            <person name="Spang A."/>
            <person name="Saw J.H."/>
            <person name="Jorgensen S.L."/>
            <person name="Zaremba-Niedzwiedzka K."/>
            <person name="Martijn J."/>
            <person name="Lind A.E."/>
            <person name="van Eijk R."/>
            <person name="Schleper C."/>
            <person name="Guy L."/>
            <person name="Ettema T.J."/>
        </authorList>
    </citation>
    <scope>NUCLEOTIDE SEQUENCE</scope>
</reference>
<evidence type="ECO:0008006" key="2">
    <source>
        <dbReference type="Google" id="ProtNLM"/>
    </source>
</evidence>
<dbReference type="Gene3D" id="3.90.1150.10">
    <property type="entry name" value="Aspartate Aminotransferase, domain 1"/>
    <property type="match status" value="1"/>
</dbReference>
<dbReference type="Gene3D" id="3.40.640.10">
    <property type="entry name" value="Type I PLP-dependent aspartate aminotransferase-like (Major domain)"/>
    <property type="match status" value="1"/>
</dbReference>
<evidence type="ECO:0000313" key="1">
    <source>
        <dbReference type="EMBL" id="KKK59494.1"/>
    </source>
</evidence>
<dbReference type="InterPro" id="IPR015422">
    <property type="entry name" value="PyrdxlP-dep_Trfase_small"/>
</dbReference>
<protein>
    <recommendedName>
        <fullName evidence="2">Aminotransferase class III-fold pyridoxal phosphate-dependent enzyme</fullName>
    </recommendedName>
</protein>
<dbReference type="InterPro" id="IPR015424">
    <property type="entry name" value="PyrdxlP-dep_Trfase"/>
</dbReference>
<dbReference type="EMBL" id="LAZR01063452">
    <property type="protein sequence ID" value="KKK59494.1"/>
    <property type="molecule type" value="Genomic_DNA"/>
</dbReference>
<comment type="caution">
    <text evidence="1">The sequence shown here is derived from an EMBL/GenBank/DDBJ whole genome shotgun (WGS) entry which is preliminary data.</text>
</comment>
<dbReference type="SUPFAM" id="SSF53383">
    <property type="entry name" value="PLP-dependent transferases"/>
    <property type="match status" value="1"/>
</dbReference>
<name>A0A0F8YZI1_9ZZZZ</name>